<keyword evidence="7" id="KW-1185">Reference proteome</keyword>
<dbReference type="GO" id="GO:0016020">
    <property type="term" value="C:membrane"/>
    <property type="evidence" value="ECO:0007669"/>
    <property type="project" value="UniProtKB-SubCell"/>
</dbReference>
<evidence type="ECO:0000256" key="2">
    <source>
        <dbReference type="ARBA" id="ARBA00022692"/>
    </source>
</evidence>
<dbReference type="STRING" id="1077348.A0A2G8SCE9"/>
<comment type="subcellular location">
    <subcellularLocation>
        <location evidence="1">Membrane</location>
        <topology evidence="1">Multi-pass membrane protein</topology>
    </subcellularLocation>
</comment>
<dbReference type="GO" id="GO:0004602">
    <property type="term" value="F:glutathione peroxidase activity"/>
    <property type="evidence" value="ECO:0007669"/>
    <property type="project" value="TreeGrafter"/>
</dbReference>
<name>A0A2G8SCE9_9APHY</name>
<reference evidence="6 7" key="1">
    <citation type="journal article" date="2015" name="Sci. Rep.">
        <title>Chromosome-level genome map provides insights into diverse defense mechanisms in the medicinal fungus Ganoderma sinense.</title>
        <authorList>
            <person name="Zhu Y."/>
            <person name="Xu J."/>
            <person name="Sun C."/>
            <person name="Zhou S."/>
            <person name="Xu H."/>
            <person name="Nelson D.R."/>
            <person name="Qian J."/>
            <person name="Song J."/>
            <person name="Luo H."/>
            <person name="Xiang L."/>
            <person name="Li Y."/>
            <person name="Xu Z."/>
            <person name="Ji A."/>
            <person name="Wang L."/>
            <person name="Lu S."/>
            <person name="Hayward A."/>
            <person name="Sun W."/>
            <person name="Li X."/>
            <person name="Schwartz D.C."/>
            <person name="Wang Y."/>
            <person name="Chen S."/>
        </authorList>
    </citation>
    <scope>NUCLEOTIDE SEQUENCE [LARGE SCALE GENOMIC DNA]</scope>
    <source>
        <strain evidence="6 7">ZZ0214-1</strain>
    </source>
</reference>
<evidence type="ECO:0000256" key="4">
    <source>
        <dbReference type="ARBA" id="ARBA00023136"/>
    </source>
</evidence>
<dbReference type="InterPro" id="IPR001129">
    <property type="entry name" value="Membr-assoc_MAPEG"/>
</dbReference>
<dbReference type="PANTHER" id="PTHR10250:SF26">
    <property type="entry name" value="GLUTATHIONE S-TRANSFERASE 3, MITOCHONDRIAL"/>
    <property type="match status" value="1"/>
</dbReference>
<sequence length="150" mass="16356">MSGIVLSKEFAYPAAAAVSTFWLLIWQTFRVSRARRAAKVDYPQVYAEKAEAAANQAALKFNCAQRAHQNTLETIPMILTSTLITGLKYPVLAASLCGAWTFSRIFYTIGYSSGDPKKRYMGGNLLFGIVGMFGLLLGSTATVVSFVRAL</sequence>
<evidence type="ECO:0000256" key="1">
    <source>
        <dbReference type="ARBA" id="ARBA00004141"/>
    </source>
</evidence>
<dbReference type="AlphaFoldDB" id="A0A2G8SCE9"/>
<dbReference type="Pfam" id="PF01124">
    <property type="entry name" value="MAPEG"/>
    <property type="match status" value="1"/>
</dbReference>
<feature type="transmembrane region" description="Helical" evidence="5">
    <location>
        <begin position="12"/>
        <end position="29"/>
    </location>
</feature>
<dbReference type="Proteomes" id="UP000230002">
    <property type="component" value="Unassembled WGS sequence"/>
</dbReference>
<dbReference type="InterPro" id="IPR023352">
    <property type="entry name" value="MAPEG-like_dom_sf"/>
</dbReference>
<feature type="transmembrane region" description="Helical" evidence="5">
    <location>
        <begin position="125"/>
        <end position="147"/>
    </location>
</feature>
<keyword evidence="2 5" id="KW-0812">Transmembrane</keyword>
<keyword evidence="3 5" id="KW-1133">Transmembrane helix</keyword>
<gene>
    <name evidence="6" type="ORF">GSI_06124</name>
</gene>
<dbReference type="EMBL" id="AYKW01000012">
    <property type="protein sequence ID" value="PIL31423.1"/>
    <property type="molecule type" value="Genomic_DNA"/>
</dbReference>
<evidence type="ECO:0000313" key="6">
    <source>
        <dbReference type="EMBL" id="PIL31423.1"/>
    </source>
</evidence>
<dbReference type="GO" id="GO:0005635">
    <property type="term" value="C:nuclear envelope"/>
    <property type="evidence" value="ECO:0007669"/>
    <property type="project" value="TreeGrafter"/>
</dbReference>
<evidence type="ECO:0000256" key="3">
    <source>
        <dbReference type="ARBA" id="ARBA00022989"/>
    </source>
</evidence>
<comment type="caution">
    <text evidence="6">The sequence shown here is derived from an EMBL/GenBank/DDBJ whole genome shotgun (WGS) entry which is preliminary data.</text>
</comment>
<evidence type="ECO:0000256" key="5">
    <source>
        <dbReference type="SAM" id="Phobius"/>
    </source>
</evidence>
<dbReference type="InterPro" id="IPR050997">
    <property type="entry name" value="MAPEG"/>
</dbReference>
<dbReference type="GO" id="GO:0004364">
    <property type="term" value="F:glutathione transferase activity"/>
    <property type="evidence" value="ECO:0007669"/>
    <property type="project" value="TreeGrafter"/>
</dbReference>
<keyword evidence="4 5" id="KW-0472">Membrane</keyword>
<dbReference type="PANTHER" id="PTHR10250">
    <property type="entry name" value="MICROSOMAL GLUTATHIONE S-TRANSFERASE"/>
    <property type="match status" value="1"/>
</dbReference>
<dbReference type="SUPFAM" id="SSF161084">
    <property type="entry name" value="MAPEG domain-like"/>
    <property type="match status" value="1"/>
</dbReference>
<accession>A0A2G8SCE9</accession>
<dbReference type="Gene3D" id="1.20.120.550">
    <property type="entry name" value="Membrane associated eicosanoid/glutathione metabolism-like domain"/>
    <property type="match status" value="1"/>
</dbReference>
<proteinExistence type="predicted"/>
<evidence type="ECO:0000313" key="7">
    <source>
        <dbReference type="Proteomes" id="UP000230002"/>
    </source>
</evidence>
<protein>
    <submittedName>
        <fullName evidence="6">Uncharacterized protein</fullName>
    </submittedName>
</protein>
<dbReference type="GO" id="GO:0005783">
    <property type="term" value="C:endoplasmic reticulum"/>
    <property type="evidence" value="ECO:0007669"/>
    <property type="project" value="TreeGrafter"/>
</dbReference>
<dbReference type="OrthoDB" id="410651at2759"/>
<organism evidence="6 7">
    <name type="scientific">Ganoderma sinense ZZ0214-1</name>
    <dbReference type="NCBI Taxonomy" id="1077348"/>
    <lineage>
        <taxon>Eukaryota</taxon>
        <taxon>Fungi</taxon>
        <taxon>Dikarya</taxon>
        <taxon>Basidiomycota</taxon>
        <taxon>Agaricomycotina</taxon>
        <taxon>Agaricomycetes</taxon>
        <taxon>Polyporales</taxon>
        <taxon>Polyporaceae</taxon>
        <taxon>Ganoderma</taxon>
    </lineage>
</organism>